<dbReference type="EMBL" id="CAJOBA010027656">
    <property type="protein sequence ID" value="CAF3942001.1"/>
    <property type="molecule type" value="Genomic_DNA"/>
</dbReference>
<feature type="region of interest" description="Disordered" evidence="1">
    <location>
        <begin position="1"/>
        <end position="26"/>
    </location>
</feature>
<comment type="caution">
    <text evidence="2">The sequence shown here is derived from an EMBL/GenBank/DDBJ whole genome shotgun (WGS) entry which is preliminary data.</text>
</comment>
<dbReference type="Proteomes" id="UP000677228">
    <property type="component" value="Unassembled WGS sequence"/>
</dbReference>
<dbReference type="EMBL" id="CAJNOK010086226">
    <property type="protein sequence ID" value="CAF1688297.1"/>
    <property type="molecule type" value="Genomic_DNA"/>
</dbReference>
<proteinExistence type="predicted"/>
<reference evidence="2" key="1">
    <citation type="submission" date="2021-02" db="EMBL/GenBank/DDBJ databases">
        <authorList>
            <person name="Nowell W R."/>
        </authorList>
    </citation>
    <scope>NUCLEOTIDE SEQUENCE</scope>
</reference>
<name>A0A8S2GCD7_9BILA</name>
<evidence type="ECO:0000313" key="2">
    <source>
        <dbReference type="EMBL" id="CAF1688297.1"/>
    </source>
</evidence>
<evidence type="ECO:0000313" key="4">
    <source>
        <dbReference type="Proteomes" id="UP000677228"/>
    </source>
</evidence>
<organism evidence="2 4">
    <name type="scientific">Didymodactylos carnosus</name>
    <dbReference type="NCBI Taxonomy" id="1234261"/>
    <lineage>
        <taxon>Eukaryota</taxon>
        <taxon>Metazoa</taxon>
        <taxon>Spiralia</taxon>
        <taxon>Gnathifera</taxon>
        <taxon>Rotifera</taxon>
        <taxon>Eurotatoria</taxon>
        <taxon>Bdelloidea</taxon>
        <taxon>Philodinida</taxon>
        <taxon>Philodinidae</taxon>
        <taxon>Didymodactylos</taxon>
    </lineage>
</organism>
<protein>
    <submittedName>
        <fullName evidence="2">Uncharacterized protein</fullName>
    </submittedName>
</protein>
<feature type="non-terminal residue" evidence="2">
    <location>
        <position position="26"/>
    </location>
</feature>
<accession>A0A8S2GCD7</accession>
<evidence type="ECO:0000256" key="1">
    <source>
        <dbReference type="SAM" id="MobiDB-lite"/>
    </source>
</evidence>
<dbReference type="AlphaFoldDB" id="A0A8S2GCD7"/>
<dbReference type="Proteomes" id="UP000682733">
    <property type="component" value="Unassembled WGS sequence"/>
</dbReference>
<sequence length="26" mass="2996">MPALHRHERRTTAPPTLDADKIDILK</sequence>
<gene>
    <name evidence="2" type="ORF">OVA965_LOCUS46271</name>
    <name evidence="3" type="ORF">TMI583_LOCUS21844</name>
</gene>
<evidence type="ECO:0000313" key="3">
    <source>
        <dbReference type="EMBL" id="CAF3942001.1"/>
    </source>
</evidence>